<dbReference type="EC" id="2.4.2.48" evidence="6"/>
<dbReference type="UniPathway" id="UPA00393"/>
<evidence type="ECO:0000259" key="7">
    <source>
        <dbReference type="Pfam" id="PF01702"/>
    </source>
</evidence>
<dbReference type="InterPro" id="IPR036511">
    <property type="entry name" value="TGT-like_sf"/>
</dbReference>
<keyword evidence="5 6" id="KW-0862">Zinc</keyword>
<dbReference type="InterPro" id="IPR004804">
    <property type="entry name" value="TgtA"/>
</dbReference>
<dbReference type="Pfam" id="PF01702">
    <property type="entry name" value="TGT"/>
    <property type="match status" value="1"/>
</dbReference>
<comment type="pathway">
    <text evidence="6">tRNA modification; archaeosine-tRNA biosynthesis.</text>
</comment>
<sequence>MPRAEFRVRERDLAGRIGELRLKRGIIETPYLFPVIDLFRQELPVSEIKEIGFNAVITNAYLLYKRGFSQALRDVLGSDVIAMTDSGAYQLMEYGSIDIDNETIIEYQKRIDSDIAVILDYPTGDSLDRAFAEKTVEITLSRAKDSLPKLDFENRAWVLPIQGGVHLDLLDKSAELSASLDYDIYALGSPTRMMESYNYEVVADMLVTVKNKLPYLKPLHLFGGGHPMLIPFAVALGADLFDSASYMLFARDNRYMTEKGTKRLEDLDYLPCSCPVCSRFTAKELMEMEQKERTRLLAKHNLYIVMSVLRKTKQAIVEGRLWELLEEFSRGHPSLYSLLTYISKRHYLYIENRTPSLPMRPSSVFAFGEESLSNPYIYRSRKFLLERYAPPPSKKELDLRPRLSLTITDEAVPDKEDVHLVYYDHIMSVPVDVARLYPEGHVVVPKAFLYEEELYMKAIRNAVEYALRKKIFYQKITLEVCYEWLDASLKTLREYQFFNIKPVMCWNQVES</sequence>
<feature type="binding site" evidence="6">
    <location>
        <position position="277"/>
    </location>
    <ligand>
        <name>Zn(2+)</name>
        <dbReference type="ChEBI" id="CHEBI:29105"/>
    </ligand>
</feature>
<evidence type="ECO:0000313" key="8">
    <source>
        <dbReference type="EMBL" id="HDS11240.1"/>
    </source>
</evidence>
<feature type="binding site" evidence="6">
    <location>
        <position position="274"/>
    </location>
    <ligand>
        <name>Zn(2+)</name>
        <dbReference type="ChEBI" id="CHEBI:29105"/>
    </ligand>
</feature>
<protein>
    <recommendedName>
        <fullName evidence="6">tRNA-guanine(15) transglycosylase</fullName>
        <ecNumber evidence="6">2.4.2.48</ecNumber>
    </recommendedName>
    <alternativeName>
        <fullName evidence="6">7-cyano-7-deazaguanine tRNA-ribosyltransferase</fullName>
    </alternativeName>
    <alternativeName>
        <fullName evidence="6">Archaeal tRNA-guanine transglycosylase</fullName>
    </alternativeName>
</protein>
<keyword evidence="1 6" id="KW-0328">Glycosyltransferase</keyword>
<dbReference type="HAMAP" id="MF_01634">
    <property type="entry name" value="TgtA_arch"/>
    <property type="match status" value="1"/>
</dbReference>
<organism evidence="8">
    <name type="scientific">Fervidicoccus fontis</name>
    <dbReference type="NCBI Taxonomy" id="683846"/>
    <lineage>
        <taxon>Archaea</taxon>
        <taxon>Thermoproteota</taxon>
        <taxon>Thermoprotei</taxon>
        <taxon>Fervidicoccales</taxon>
        <taxon>Fervidicoccaceae</taxon>
        <taxon>Fervidicoccus</taxon>
    </lineage>
</organism>
<proteinExistence type="inferred from homology"/>
<comment type="caution">
    <text evidence="8">The sequence shown here is derived from an EMBL/GenBank/DDBJ whole genome shotgun (WGS) entry which is preliminary data.</text>
</comment>
<keyword evidence="4 6" id="KW-0479">Metal-binding</keyword>
<comment type="function">
    <text evidence="6">Exchanges the guanine residue with 7-cyano-7-deazaguanine (preQ0) at position 15 in the dihydrouridine loop (D-loop) of archaeal tRNAs.</text>
</comment>
<evidence type="ECO:0000256" key="1">
    <source>
        <dbReference type="ARBA" id="ARBA00022676"/>
    </source>
</evidence>
<dbReference type="AlphaFoldDB" id="A0A7C1E3I4"/>
<gene>
    <name evidence="6 8" type="primary">tgtA</name>
    <name evidence="8" type="ORF">ENO04_06510</name>
</gene>
<dbReference type="PANTHER" id="PTHR46499:SF1">
    <property type="entry name" value="QUEUINE TRNA-RIBOSYLTRANSFERASE"/>
    <property type="match status" value="1"/>
</dbReference>
<name>A0A7C1E3I4_9CREN</name>
<comment type="caution">
    <text evidence="6">Lacks conserved residue(s) required for the propagation of feature annotation.</text>
</comment>
<dbReference type="GO" id="GO:0008270">
    <property type="term" value="F:zinc ion binding"/>
    <property type="evidence" value="ECO:0007669"/>
    <property type="project" value="UniProtKB-UniRule"/>
</dbReference>
<dbReference type="Gene3D" id="3.20.20.105">
    <property type="entry name" value="Queuine tRNA-ribosyltransferase-like"/>
    <property type="match status" value="1"/>
</dbReference>
<dbReference type="GO" id="GO:0005737">
    <property type="term" value="C:cytoplasm"/>
    <property type="evidence" value="ECO:0007669"/>
    <property type="project" value="TreeGrafter"/>
</dbReference>
<dbReference type="SUPFAM" id="SSF51713">
    <property type="entry name" value="tRNA-guanine transglycosylase"/>
    <property type="match status" value="1"/>
</dbReference>
<comment type="cofactor">
    <cofactor evidence="6">
        <name>Zn(2+)</name>
        <dbReference type="ChEBI" id="CHEBI:29105"/>
    </cofactor>
    <text evidence="6">Binds 1 zinc ion per subunit.</text>
</comment>
<evidence type="ECO:0000256" key="4">
    <source>
        <dbReference type="ARBA" id="ARBA00022723"/>
    </source>
</evidence>
<comment type="similarity">
    <text evidence="6">Belongs to the archaeosine tRNA-ribosyltransferase family.</text>
</comment>
<evidence type="ECO:0000256" key="6">
    <source>
        <dbReference type="HAMAP-Rule" id="MF_01634"/>
    </source>
</evidence>
<dbReference type="NCBIfam" id="TIGR00432">
    <property type="entry name" value="arcsn_tRNA_tgt"/>
    <property type="match status" value="1"/>
</dbReference>
<dbReference type="InterPro" id="IPR002616">
    <property type="entry name" value="tRNA_ribo_trans-like"/>
</dbReference>
<feature type="binding site" evidence="6">
    <location>
        <position position="272"/>
    </location>
    <ligand>
        <name>Zn(2+)</name>
        <dbReference type="ChEBI" id="CHEBI:29105"/>
    </ligand>
</feature>
<reference evidence="8" key="1">
    <citation type="journal article" date="2020" name="mSystems">
        <title>Genome- and Community-Level Interaction Insights into Carbon Utilization and Element Cycling Functions of Hydrothermarchaeota in Hydrothermal Sediment.</title>
        <authorList>
            <person name="Zhou Z."/>
            <person name="Liu Y."/>
            <person name="Xu W."/>
            <person name="Pan J."/>
            <person name="Luo Z.H."/>
            <person name="Li M."/>
        </authorList>
    </citation>
    <scope>NUCLEOTIDE SEQUENCE [LARGE SCALE GENOMIC DNA]</scope>
    <source>
        <strain evidence="8">SpSt-123</strain>
    </source>
</reference>
<keyword evidence="2 6" id="KW-0808">Transferase</keyword>
<keyword evidence="3 6" id="KW-0819">tRNA processing</keyword>
<evidence type="ECO:0000256" key="5">
    <source>
        <dbReference type="ARBA" id="ARBA00022833"/>
    </source>
</evidence>
<dbReference type="InterPro" id="IPR050076">
    <property type="entry name" value="ArchSynthase1/Queuine_TRR"/>
</dbReference>
<dbReference type="GO" id="GO:0002099">
    <property type="term" value="P:tRNA wobble guanine modification"/>
    <property type="evidence" value="ECO:0007669"/>
    <property type="project" value="TreeGrafter"/>
</dbReference>
<dbReference type="NCBIfam" id="TIGR00449">
    <property type="entry name" value="tgt_general"/>
    <property type="match status" value="1"/>
</dbReference>
<dbReference type="GO" id="GO:0016763">
    <property type="term" value="F:pentosyltransferase activity"/>
    <property type="evidence" value="ECO:0007669"/>
    <property type="project" value="UniProtKB-UniRule"/>
</dbReference>
<feature type="active site" description="Nucleophile" evidence="6">
    <location>
        <position position="85"/>
    </location>
</feature>
<accession>A0A7C1E3I4</accession>
<evidence type="ECO:0000256" key="2">
    <source>
        <dbReference type="ARBA" id="ARBA00022679"/>
    </source>
</evidence>
<evidence type="ECO:0000256" key="3">
    <source>
        <dbReference type="ARBA" id="ARBA00022694"/>
    </source>
</evidence>
<dbReference type="PANTHER" id="PTHR46499">
    <property type="entry name" value="QUEUINE TRNA-RIBOSYLTRANSFERASE"/>
    <property type="match status" value="1"/>
</dbReference>
<feature type="binding site" evidence="6">
    <location>
        <position position="120"/>
    </location>
    <ligand>
        <name>substrate</name>
    </ligand>
</feature>
<feature type="domain" description="tRNA-guanine(15) transglycosylase-like" evidence="7">
    <location>
        <begin position="15"/>
        <end position="333"/>
    </location>
</feature>
<dbReference type="EMBL" id="DSDY01000192">
    <property type="protein sequence ID" value="HDS11240.1"/>
    <property type="molecule type" value="Genomic_DNA"/>
</dbReference>
<comment type="catalytic activity">
    <reaction evidence="6">
        <text>guanosine(15) in tRNA + 7-cyano-7-carbaguanine = 7-cyano-7-carbaguanosine(15) in tRNA + guanine</text>
        <dbReference type="Rhea" id="RHEA:43164"/>
        <dbReference type="Rhea" id="RHEA-COMP:10371"/>
        <dbReference type="Rhea" id="RHEA-COMP:10372"/>
        <dbReference type="ChEBI" id="CHEBI:16235"/>
        <dbReference type="ChEBI" id="CHEBI:45075"/>
        <dbReference type="ChEBI" id="CHEBI:74269"/>
        <dbReference type="ChEBI" id="CHEBI:82850"/>
        <dbReference type="EC" id="2.4.2.48"/>
    </reaction>
</comment>